<dbReference type="Proteomes" id="UP000731907">
    <property type="component" value="Unassembled WGS sequence"/>
</dbReference>
<comment type="similarity">
    <text evidence="1">Belongs to the HPPK family.</text>
</comment>
<dbReference type="CDD" id="cd00483">
    <property type="entry name" value="HPPK"/>
    <property type="match status" value="1"/>
</dbReference>
<feature type="domain" description="7,8-dihydro-6-hydroxymethylpterin-pyrophosphokinase" evidence="6">
    <location>
        <begin position="11"/>
        <end position="163"/>
    </location>
</feature>
<comment type="caution">
    <text evidence="7">The sequence shown here is derived from an EMBL/GenBank/DDBJ whole genome shotgun (WGS) entry which is preliminary data.</text>
</comment>
<sequence>MLADVDSCILIALGANLPQAGEPPQATVRRALDDLSAAGLAGLRASRFYATPCFPAGAGPDYVNAAAVAPVPAGWDAARLLGLLHDIESRHGRTRDTRWGMRTLDLDLLACGAAILPDRATWDHWHDLPPAEQSRLAPDRLILPHPRLQDRAFVLVPLADVAPDWRHPVTGRSVSEMRDALPARDIAEVRPLPA</sequence>
<proteinExistence type="inferred from homology"/>
<dbReference type="NCBIfam" id="TIGR01498">
    <property type="entry name" value="folK"/>
    <property type="match status" value="1"/>
</dbReference>
<protein>
    <recommendedName>
        <fullName evidence="2">2-amino-4-hydroxy-6-hydroxymethyldihydropteridine pyrophosphokinase</fullName>
    </recommendedName>
    <alternativeName>
        <fullName evidence="4">6-hydroxymethyl-7,8-dihydropterin pyrophosphokinase</fullName>
    </alternativeName>
    <alternativeName>
        <fullName evidence="5">7,8-dihydro-6-hydroxymethylpterin-pyrophosphokinase</fullName>
    </alternativeName>
</protein>
<evidence type="ECO:0000256" key="5">
    <source>
        <dbReference type="ARBA" id="ARBA00033413"/>
    </source>
</evidence>
<evidence type="ECO:0000313" key="8">
    <source>
        <dbReference type="Proteomes" id="UP000731907"/>
    </source>
</evidence>
<dbReference type="GO" id="GO:0003848">
    <property type="term" value="F:2-amino-4-hydroxy-6-hydroxymethyldihydropteridine diphosphokinase activity"/>
    <property type="evidence" value="ECO:0007669"/>
    <property type="project" value="UniProtKB-EC"/>
</dbReference>
<keyword evidence="8" id="KW-1185">Reference proteome</keyword>
<evidence type="ECO:0000256" key="4">
    <source>
        <dbReference type="ARBA" id="ARBA00029766"/>
    </source>
</evidence>
<evidence type="ECO:0000259" key="6">
    <source>
        <dbReference type="Pfam" id="PF01288"/>
    </source>
</evidence>
<evidence type="ECO:0000256" key="2">
    <source>
        <dbReference type="ARBA" id="ARBA00016218"/>
    </source>
</evidence>
<evidence type="ECO:0000256" key="1">
    <source>
        <dbReference type="ARBA" id="ARBA00005810"/>
    </source>
</evidence>
<gene>
    <name evidence="7" type="primary">folK</name>
    <name evidence="7" type="ORF">GU927_005100</name>
</gene>
<evidence type="ECO:0000313" key="7">
    <source>
        <dbReference type="EMBL" id="MBU9697221.1"/>
    </source>
</evidence>
<accession>A0ABS6J0D0</accession>
<keyword evidence="7" id="KW-0808">Transferase</keyword>
<dbReference type="PANTHER" id="PTHR43071:SF1">
    <property type="entry name" value="2-AMINO-4-HYDROXY-6-HYDROXYMETHYLDIHYDROPTERIDINE PYROPHOSPHOKINASE"/>
    <property type="match status" value="1"/>
</dbReference>
<dbReference type="PANTHER" id="PTHR43071">
    <property type="entry name" value="2-AMINO-4-HYDROXY-6-HYDROXYMETHYLDIHYDROPTERIDINE PYROPHOSPHOKINASE"/>
    <property type="match status" value="1"/>
</dbReference>
<dbReference type="EMBL" id="JAAATX020000003">
    <property type="protein sequence ID" value="MBU9697221.1"/>
    <property type="molecule type" value="Genomic_DNA"/>
</dbReference>
<dbReference type="Pfam" id="PF01288">
    <property type="entry name" value="HPPK"/>
    <property type="match status" value="1"/>
</dbReference>
<evidence type="ECO:0000256" key="3">
    <source>
        <dbReference type="ARBA" id="ARBA00029409"/>
    </source>
</evidence>
<dbReference type="InterPro" id="IPR000550">
    <property type="entry name" value="Hppk"/>
</dbReference>
<comment type="function">
    <text evidence="3">Catalyzes the transfer of pyrophosphate from adenosine triphosphate (ATP) to 6-hydroxymethyl-7,8-dihydropterin, an enzymatic step in folate biosynthesis pathway.</text>
</comment>
<reference evidence="7 8" key="1">
    <citation type="submission" date="2021-06" db="EMBL/GenBank/DDBJ databases">
        <title>Rhodobacteraceae bacterium strain HSP-20.</title>
        <authorList>
            <person name="Chen W.-M."/>
        </authorList>
    </citation>
    <scope>NUCLEOTIDE SEQUENCE [LARGE SCALE GENOMIC DNA]</scope>
    <source>
        <strain evidence="7 8">HSP-20</strain>
    </source>
</reference>
<name>A0ABS6J0D0_9RHOB</name>
<organism evidence="7 8">
    <name type="scientific">Paragemmobacter amnigenus</name>
    <dbReference type="NCBI Taxonomy" id="2852097"/>
    <lineage>
        <taxon>Bacteria</taxon>
        <taxon>Pseudomonadati</taxon>
        <taxon>Pseudomonadota</taxon>
        <taxon>Alphaproteobacteria</taxon>
        <taxon>Rhodobacterales</taxon>
        <taxon>Paracoccaceae</taxon>
        <taxon>Paragemmobacter</taxon>
    </lineage>
</organism>
<dbReference type="RefSeq" id="WP_217765529.1">
    <property type="nucleotide sequence ID" value="NZ_JAAATX020000003.1"/>
</dbReference>